<dbReference type="PANTHER" id="PTHR46830">
    <property type="entry name" value="TRANSFERASE, PUTATIVE-RELATED"/>
    <property type="match status" value="1"/>
</dbReference>
<dbReference type="InterPro" id="IPR029044">
    <property type="entry name" value="Nucleotide-diphossugar_trans"/>
</dbReference>
<organism evidence="3 4">
    <name type="scientific">Phyllachora maydis</name>
    <dbReference type="NCBI Taxonomy" id="1825666"/>
    <lineage>
        <taxon>Eukaryota</taxon>
        <taxon>Fungi</taxon>
        <taxon>Dikarya</taxon>
        <taxon>Ascomycota</taxon>
        <taxon>Pezizomycotina</taxon>
        <taxon>Sordariomycetes</taxon>
        <taxon>Sordariomycetidae</taxon>
        <taxon>Phyllachorales</taxon>
        <taxon>Phyllachoraceae</taxon>
        <taxon>Phyllachora</taxon>
    </lineage>
</organism>
<keyword evidence="4" id="KW-1185">Reference proteome</keyword>
<evidence type="ECO:0008006" key="5">
    <source>
        <dbReference type="Google" id="ProtNLM"/>
    </source>
</evidence>
<dbReference type="EMBL" id="JAQQPM010000007">
    <property type="protein sequence ID" value="KAK2074063.1"/>
    <property type="molecule type" value="Genomic_DNA"/>
</dbReference>
<proteinExistence type="inferred from homology"/>
<protein>
    <recommendedName>
        <fullName evidence="5">Lactosylceramide 4-alpha-galactosyltransferase</fullName>
    </recommendedName>
</protein>
<comment type="similarity">
    <text evidence="1">Belongs to the glycosyltransferase 32 family.</text>
</comment>
<dbReference type="Gene3D" id="3.90.550.20">
    <property type="match status" value="1"/>
</dbReference>
<evidence type="ECO:0000313" key="4">
    <source>
        <dbReference type="Proteomes" id="UP001217918"/>
    </source>
</evidence>
<sequence>MASSFSHREPGPASGSGISFSAAKMRCLSPPRLRVPRGRSTVLTALLALAALTLLFWPRTSFPGPDVFGTAAFKRPQRFDFTQLSDQACHGAGAADSGAPTRHAIPPYVHYVWLPQDPGDFRLDFRFFVSAYSAHLLWRPDRILIHTDVTEAVFARAKAAGSPWTRRVLNLPGVAPHYVRRPRVTDRGVAIVHPEHQADFLRVAALLRFGGVYLDKDAVPLRPVAALLQSGFANVVGGATALAPRHLGYINNGVMMAAPNSTMMRLYERATHDFFDGRWETASILVLTDLAQRMAALPAEVLILHPLAFAPVSWEHKDQERLFLPRMASPPSSPPPLPPPTPGANGTASCGAALARLREDRTDGRREARGPRDAWELDFSGSYVLHAFDDAVGRIGGGWDRVVDVRYVLARRSNYARAVYPAVRHAVDAGLIPPEEVE</sequence>
<gene>
    <name evidence="3" type="ORF">P8C59_008300</name>
</gene>
<reference evidence="3" key="1">
    <citation type="journal article" date="2023" name="Mol. Plant Microbe Interact.">
        <title>Elucidating the Obligate Nature and Biological Capacity of an Invasive Fungal Corn Pathogen.</title>
        <authorList>
            <person name="MacCready J.S."/>
            <person name="Roggenkamp E.M."/>
            <person name="Gdanetz K."/>
            <person name="Chilvers M.I."/>
        </authorList>
    </citation>
    <scope>NUCLEOTIDE SEQUENCE</scope>
    <source>
        <strain evidence="3">PM02</strain>
    </source>
</reference>
<evidence type="ECO:0000256" key="1">
    <source>
        <dbReference type="ARBA" id="ARBA00009003"/>
    </source>
</evidence>
<evidence type="ECO:0000313" key="3">
    <source>
        <dbReference type="EMBL" id="KAK2074063.1"/>
    </source>
</evidence>
<dbReference type="SUPFAM" id="SSF53448">
    <property type="entry name" value="Nucleotide-diphospho-sugar transferases"/>
    <property type="match status" value="1"/>
</dbReference>
<dbReference type="PANTHER" id="PTHR46830:SF2">
    <property type="entry name" value="ALPHA-1,4-N-ACETYLGLUCOSAMINYLTRANSFERASE"/>
    <property type="match status" value="1"/>
</dbReference>
<dbReference type="AlphaFoldDB" id="A0AAD9IAB8"/>
<feature type="region of interest" description="Disordered" evidence="2">
    <location>
        <begin position="325"/>
        <end position="349"/>
    </location>
</feature>
<evidence type="ECO:0000256" key="2">
    <source>
        <dbReference type="SAM" id="MobiDB-lite"/>
    </source>
</evidence>
<dbReference type="GO" id="GO:1901135">
    <property type="term" value="P:carbohydrate derivative metabolic process"/>
    <property type="evidence" value="ECO:0007669"/>
    <property type="project" value="UniProtKB-ARBA"/>
</dbReference>
<name>A0AAD9IAB8_9PEZI</name>
<feature type="compositionally biased region" description="Pro residues" evidence="2">
    <location>
        <begin position="331"/>
        <end position="342"/>
    </location>
</feature>
<dbReference type="InterPro" id="IPR007577">
    <property type="entry name" value="GlycoTrfase_DXD_sugar-bd_CS"/>
</dbReference>
<comment type="caution">
    <text evidence="3">The sequence shown here is derived from an EMBL/GenBank/DDBJ whole genome shotgun (WGS) entry which is preliminary data.</text>
</comment>
<dbReference type="Pfam" id="PF04488">
    <property type="entry name" value="Gly_transf_sug"/>
    <property type="match status" value="1"/>
</dbReference>
<dbReference type="Proteomes" id="UP001217918">
    <property type="component" value="Unassembled WGS sequence"/>
</dbReference>
<accession>A0AAD9IAB8</accession>